<name>A0A7J6WA07_THATH</name>
<comment type="caution">
    <text evidence="2">The sequence shown here is derived from an EMBL/GenBank/DDBJ whole genome shotgun (WGS) entry which is preliminary data.</text>
</comment>
<gene>
    <name evidence="2" type="ORF">FRX31_016712</name>
</gene>
<evidence type="ECO:0000313" key="3">
    <source>
        <dbReference type="Proteomes" id="UP000554482"/>
    </source>
</evidence>
<dbReference type="AlphaFoldDB" id="A0A7J6WA07"/>
<dbReference type="EMBL" id="JABWDY010019742">
    <property type="protein sequence ID" value="KAF5193698.1"/>
    <property type="molecule type" value="Genomic_DNA"/>
</dbReference>
<proteinExistence type="predicted"/>
<sequence>MMMSESQMKNNEKTRDIKRKLAAIGGSVAVVAADITTLIAEFEVIQDVPANSDAKEGEKHDVDEVIKKDESPVDLSTQKKTRGERSSVLCDEARPMISELIQTVNCLADALKRNPDQDYADRLFAEVMKTEFFDEDFLVKAFDYLNQYPILARSFISKRPNMRREWLMRSASKWLENDYMPHSYFKFKPPSFGGSGGSIDCFQSFGASSAPHSSSNSGGALFGSGGQALGASTPFGFGQIKPPTE</sequence>
<keyword evidence="3" id="KW-1185">Reference proteome</keyword>
<protein>
    <submittedName>
        <fullName evidence="2">Uncharacterized protein</fullName>
    </submittedName>
</protein>
<accession>A0A7J6WA07</accession>
<dbReference type="OrthoDB" id="983280at2759"/>
<evidence type="ECO:0000313" key="2">
    <source>
        <dbReference type="EMBL" id="KAF5193698.1"/>
    </source>
</evidence>
<reference evidence="2 3" key="1">
    <citation type="submission" date="2020-06" db="EMBL/GenBank/DDBJ databases">
        <title>Transcriptomic and genomic resources for Thalictrum thalictroides and T. hernandezii: Facilitating candidate gene discovery in an emerging model plant lineage.</title>
        <authorList>
            <person name="Arias T."/>
            <person name="Riano-Pachon D.M."/>
            <person name="Di Stilio V.S."/>
        </authorList>
    </citation>
    <scope>NUCLEOTIDE SEQUENCE [LARGE SCALE GENOMIC DNA]</scope>
    <source>
        <strain evidence="3">cv. WT478/WT964</strain>
        <tissue evidence="2">Leaves</tissue>
    </source>
</reference>
<feature type="region of interest" description="Disordered" evidence="1">
    <location>
        <begin position="53"/>
        <end position="82"/>
    </location>
</feature>
<organism evidence="2 3">
    <name type="scientific">Thalictrum thalictroides</name>
    <name type="common">Rue-anemone</name>
    <name type="synonym">Anemone thalictroides</name>
    <dbReference type="NCBI Taxonomy" id="46969"/>
    <lineage>
        <taxon>Eukaryota</taxon>
        <taxon>Viridiplantae</taxon>
        <taxon>Streptophyta</taxon>
        <taxon>Embryophyta</taxon>
        <taxon>Tracheophyta</taxon>
        <taxon>Spermatophyta</taxon>
        <taxon>Magnoliopsida</taxon>
        <taxon>Ranunculales</taxon>
        <taxon>Ranunculaceae</taxon>
        <taxon>Thalictroideae</taxon>
        <taxon>Thalictrum</taxon>
    </lineage>
</organism>
<feature type="compositionally biased region" description="Basic and acidic residues" evidence="1">
    <location>
        <begin position="53"/>
        <end position="71"/>
    </location>
</feature>
<dbReference type="Proteomes" id="UP000554482">
    <property type="component" value="Unassembled WGS sequence"/>
</dbReference>
<evidence type="ECO:0000256" key="1">
    <source>
        <dbReference type="SAM" id="MobiDB-lite"/>
    </source>
</evidence>